<evidence type="ECO:0000313" key="2">
    <source>
        <dbReference type="Proteomes" id="UP000516745"/>
    </source>
</evidence>
<dbReference type="RefSeq" id="WP_039255667.1">
    <property type="nucleotide sequence ID" value="NZ_PHFG01000142.1"/>
</dbReference>
<dbReference type="AlphaFoldDB" id="A0A7H2YSI7"/>
<protein>
    <submittedName>
        <fullName evidence="1">Uncharacterized protein</fullName>
    </submittedName>
</protein>
<reference evidence="1 2" key="2">
    <citation type="submission" date="2020-09" db="EMBL/GenBank/DDBJ databases">
        <authorList>
            <person name="Chen F.-J."/>
            <person name="Lee Y.-T."/>
        </authorList>
    </citation>
    <scope>NUCLEOTIDE SEQUENCE [LARGE SCALE GENOMIC DNA]</scope>
    <source>
        <strain evidence="1 2">AS72</strain>
    </source>
</reference>
<proteinExistence type="predicted"/>
<reference evidence="2" key="1">
    <citation type="submission" date="2020-09" db="EMBL/GenBank/DDBJ databases">
        <title>Clinical and molecular characterization of Acinetobacter seifertii in Taiwan.</title>
        <authorList>
            <person name="Li L.-H."/>
            <person name="Yang Y.-S."/>
            <person name="Sun J.-R."/>
            <person name="Huang T.-W."/>
            <person name="Huang W.-C."/>
            <person name="Wang Y.-C."/>
            <person name="Kuo T.-H."/>
            <person name="Kuo S.-C."/>
            <person name="Chen T.-L."/>
        </authorList>
    </citation>
    <scope>NUCLEOTIDE SEQUENCE [LARGE SCALE GENOMIC DNA]</scope>
    <source>
        <strain evidence="2">AS72</strain>
    </source>
</reference>
<gene>
    <name evidence="1" type="ORF">IC795_09980</name>
</gene>
<dbReference type="Proteomes" id="UP000516745">
    <property type="component" value="Chromosome"/>
</dbReference>
<organism evidence="1 2">
    <name type="scientific">Acinetobacter seifertii</name>
    <dbReference type="NCBI Taxonomy" id="1530123"/>
    <lineage>
        <taxon>Bacteria</taxon>
        <taxon>Pseudomonadati</taxon>
        <taxon>Pseudomonadota</taxon>
        <taxon>Gammaproteobacteria</taxon>
        <taxon>Moraxellales</taxon>
        <taxon>Moraxellaceae</taxon>
        <taxon>Acinetobacter</taxon>
        <taxon>Acinetobacter calcoaceticus/baumannii complex</taxon>
    </lineage>
</organism>
<dbReference type="EMBL" id="CP061565">
    <property type="protein sequence ID" value="QNX07556.1"/>
    <property type="molecule type" value="Genomic_DNA"/>
</dbReference>
<name>A0A7H2YSI7_9GAMM</name>
<evidence type="ECO:0000313" key="1">
    <source>
        <dbReference type="EMBL" id="QNX07556.1"/>
    </source>
</evidence>
<sequence>MKRILISLIGLSLFNLAQAQDYPSYEDEKKYLQMLEKVYPRLSVIVHGKLILNSVENDIKSLSEKDKKPVCDMANAAITVDKIVMNTPVHEYYFESTNYLQNFITTDSAKILKAELQLTGYNCV</sequence>
<accession>A0A7H2YSI7</accession>